<organism evidence="1 2">
    <name type="scientific">Corchorus capsularis</name>
    <name type="common">Jute</name>
    <dbReference type="NCBI Taxonomy" id="210143"/>
    <lineage>
        <taxon>Eukaryota</taxon>
        <taxon>Viridiplantae</taxon>
        <taxon>Streptophyta</taxon>
        <taxon>Embryophyta</taxon>
        <taxon>Tracheophyta</taxon>
        <taxon>Spermatophyta</taxon>
        <taxon>Magnoliopsida</taxon>
        <taxon>eudicotyledons</taxon>
        <taxon>Gunneridae</taxon>
        <taxon>Pentapetalae</taxon>
        <taxon>rosids</taxon>
        <taxon>malvids</taxon>
        <taxon>Malvales</taxon>
        <taxon>Malvaceae</taxon>
        <taxon>Grewioideae</taxon>
        <taxon>Apeibeae</taxon>
        <taxon>Corchorus</taxon>
    </lineage>
</organism>
<reference evidence="1 2" key="1">
    <citation type="submission" date="2013-09" db="EMBL/GenBank/DDBJ databases">
        <title>Corchorus capsularis genome sequencing.</title>
        <authorList>
            <person name="Alam M."/>
            <person name="Haque M.S."/>
            <person name="Islam M.S."/>
            <person name="Emdad E.M."/>
            <person name="Islam M.M."/>
            <person name="Ahmed B."/>
            <person name="Halim A."/>
            <person name="Hossen Q.M.M."/>
            <person name="Hossain M.Z."/>
            <person name="Ahmed R."/>
            <person name="Khan M.M."/>
            <person name="Islam R."/>
            <person name="Rashid M.M."/>
            <person name="Khan S.A."/>
            <person name="Rahman M.S."/>
            <person name="Alam M."/>
        </authorList>
    </citation>
    <scope>NUCLEOTIDE SEQUENCE [LARGE SCALE GENOMIC DNA]</scope>
    <source>
        <strain evidence="2">cv. CVL-1</strain>
        <tissue evidence="1">Whole seedling</tissue>
    </source>
</reference>
<accession>A0A1R3GRH2</accession>
<name>A0A1R3GRH2_COCAP</name>
<evidence type="ECO:0000313" key="1">
    <source>
        <dbReference type="EMBL" id="OMO60590.1"/>
    </source>
</evidence>
<proteinExistence type="predicted"/>
<evidence type="ECO:0000313" key="2">
    <source>
        <dbReference type="Proteomes" id="UP000188268"/>
    </source>
</evidence>
<dbReference type="Gramene" id="OMO60590">
    <property type="protein sequence ID" value="OMO60590"/>
    <property type="gene ID" value="CCACVL1_24032"/>
</dbReference>
<keyword evidence="2" id="KW-1185">Reference proteome</keyword>
<comment type="caution">
    <text evidence="1">The sequence shown here is derived from an EMBL/GenBank/DDBJ whole genome shotgun (WGS) entry which is preliminary data.</text>
</comment>
<dbReference type="Proteomes" id="UP000188268">
    <property type="component" value="Unassembled WGS sequence"/>
</dbReference>
<protein>
    <submittedName>
        <fullName evidence="1">Uncharacterized protein</fullName>
    </submittedName>
</protein>
<dbReference type="AlphaFoldDB" id="A0A1R3GRH2"/>
<gene>
    <name evidence="1" type="ORF">CCACVL1_24032</name>
</gene>
<sequence>MALAKAKAFLTQTKFSPTFARRATACLTKTLALVEAFCNA</sequence>
<dbReference type="EMBL" id="AWWV01013686">
    <property type="protein sequence ID" value="OMO60590.1"/>
    <property type="molecule type" value="Genomic_DNA"/>
</dbReference>